<dbReference type="InterPro" id="IPR036969">
    <property type="entry name" value="Citrate_synthase_sf"/>
</dbReference>
<dbReference type="GeneID" id="46493355"/>
<protein>
    <recommendedName>
        <fullName evidence="3">citrate synthase (unknown stereospecificity)</fullName>
        <ecNumber evidence="3">2.3.3.16</ecNumber>
    </recommendedName>
</protein>
<dbReference type="SUPFAM" id="SSF48256">
    <property type="entry name" value="Citrate synthase"/>
    <property type="match status" value="1"/>
</dbReference>
<evidence type="ECO:0000256" key="1">
    <source>
        <dbReference type="ARBA" id="ARBA00004751"/>
    </source>
</evidence>
<dbReference type="GO" id="GO:0036440">
    <property type="term" value="F:citrate synthase activity"/>
    <property type="evidence" value="ECO:0007669"/>
    <property type="project" value="UniProtKB-EC"/>
</dbReference>
<dbReference type="NCBIfam" id="NF004868">
    <property type="entry name" value="PRK06224.1-5"/>
    <property type="match status" value="1"/>
</dbReference>
<comment type="similarity">
    <text evidence="2">Belongs to the citrate synthase family.</text>
</comment>
<sequence>MRKTKPIRSDIAWSTPDRITVRGKDMASEILGHMNLGDMAFLQLTGKGPTPEQSRVFNAMLITLVEHGITPSAIVARMTYAGAPESLQAAVAAGLCGLGTVFVGSTEGAARMLYEAVQAAADTSDLERVASATVDAFRARKEIVPGIGHPYHKPVDPRAPRLFEIAAENGMAGRYTTLMSLIARQAEAKSGKPLPVNATGAIGAICCEFGFPWKVVRGFGVMARAIGLVGHILEESQQPMAMEILWRTEEEAARHLRPTSASADGVTS</sequence>
<comment type="pathway">
    <text evidence="1">Carbohydrate metabolism; tricarboxylic acid cycle; isocitrate from oxaloacetate: step 1/2.</text>
</comment>
<dbReference type="PANTHER" id="PTHR11739:SF4">
    <property type="entry name" value="CITRATE SYNTHASE, PEROXISOMAL"/>
    <property type="match status" value="1"/>
</dbReference>
<evidence type="ECO:0000256" key="3">
    <source>
        <dbReference type="ARBA" id="ARBA00012972"/>
    </source>
</evidence>
<dbReference type="GO" id="GO:0005829">
    <property type="term" value="C:cytosol"/>
    <property type="evidence" value="ECO:0007669"/>
    <property type="project" value="TreeGrafter"/>
</dbReference>
<keyword evidence="4" id="KW-0808">Transferase</keyword>
<keyword evidence="5" id="KW-0456">Lyase</keyword>
<dbReference type="PANTHER" id="PTHR11739">
    <property type="entry name" value="CITRATE SYNTHASE"/>
    <property type="match status" value="1"/>
</dbReference>
<dbReference type="InterPro" id="IPR002020">
    <property type="entry name" value="Citrate_synthase"/>
</dbReference>
<evidence type="ECO:0000256" key="2">
    <source>
        <dbReference type="ARBA" id="ARBA00010566"/>
    </source>
</evidence>
<dbReference type="GO" id="GO:0006099">
    <property type="term" value="P:tricarboxylic acid cycle"/>
    <property type="evidence" value="ECO:0007669"/>
    <property type="project" value="UniProtKB-UniPathway"/>
</dbReference>
<name>A0A810BIE4_9BRAD</name>
<dbReference type="EC" id="2.3.3.16" evidence="3"/>
<evidence type="ECO:0000313" key="5">
    <source>
        <dbReference type="EMBL" id="BCE76558.1"/>
    </source>
</evidence>
<dbReference type="GO" id="GO:0005975">
    <property type="term" value="P:carbohydrate metabolic process"/>
    <property type="evidence" value="ECO:0007669"/>
    <property type="project" value="TreeGrafter"/>
</dbReference>
<dbReference type="RefSeq" id="WP_011089114.1">
    <property type="nucleotide sequence ID" value="NZ_CP032617.1"/>
</dbReference>
<proteinExistence type="inferred from homology"/>
<dbReference type="UniPathway" id="UPA00223">
    <property type="reaction ID" value="UER00717"/>
</dbReference>
<dbReference type="Pfam" id="PF00285">
    <property type="entry name" value="Citrate_synt"/>
    <property type="match status" value="1"/>
</dbReference>
<dbReference type="OMA" id="GPYVALM"/>
<dbReference type="Gene3D" id="1.10.580.10">
    <property type="entry name" value="Citrate Synthase, domain 1"/>
    <property type="match status" value="1"/>
</dbReference>
<reference evidence="5" key="1">
    <citation type="submission" date="2020-05" db="EMBL/GenBank/DDBJ databases">
        <title>Complete genome sequence of Bradyrhizobium diazoefficiens XF8 isolated from soybean nodule.</title>
        <authorList>
            <person name="Noda R."/>
            <person name="Kakizaki K."/>
            <person name="Minamisawa K."/>
        </authorList>
    </citation>
    <scope>NUCLEOTIDE SEQUENCE</scope>
    <source>
        <strain evidence="5">XF8</strain>
    </source>
</reference>
<evidence type="ECO:0000256" key="4">
    <source>
        <dbReference type="ARBA" id="ARBA00022679"/>
    </source>
</evidence>
<gene>
    <name evidence="5" type="ORF">XF8B_66690</name>
</gene>
<dbReference type="InterPro" id="IPR016143">
    <property type="entry name" value="Citrate_synth-like_sm_a-sub"/>
</dbReference>
<dbReference type="CDD" id="cd06100">
    <property type="entry name" value="CCL_ACL-C"/>
    <property type="match status" value="1"/>
</dbReference>
<dbReference type="AlphaFoldDB" id="A0A810BIE4"/>
<dbReference type="EMBL" id="AP023097">
    <property type="protein sequence ID" value="BCE76558.1"/>
    <property type="molecule type" value="Genomic_DNA"/>
</dbReference>
<organism evidence="5">
    <name type="scientific">Bradyrhizobium diazoefficiens</name>
    <dbReference type="NCBI Taxonomy" id="1355477"/>
    <lineage>
        <taxon>Bacteria</taxon>
        <taxon>Pseudomonadati</taxon>
        <taxon>Pseudomonadota</taxon>
        <taxon>Alphaproteobacteria</taxon>
        <taxon>Hyphomicrobiales</taxon>
        <taxon>Nitrobacteraceae</taxon>
        <taxon>Bradyrhizobium</taxon>
    </lineage>
</organism>
<accession>A0A810BIE4</accession>
<dbReference type="InterPro" id="IPR016142">
    <property type="entry name" value="Citrate_synth-like_lrg_a-sub"/>
</dbReference>
<dbReference type="GO" id="GO:0016829">
    <property type="term" value="F:lyase activity"/>
    <property type="evidence" value="ECO:0007669"/>
    <property type="project" value="UniProtKB-KW"/>
</dbReference>
<dbReference type="Gene3D" id="1.10.230.10">
    <property type="entry name" value="Cytochrome P450-Terp, domain 2"/>
    <property type="match status" value="1"/>
</dbReference>